<dbReference type="SUPFAM" id="SSF55797">
    <property type="entry name" value="PR-1-like"/>
    <property type="match status" value="1"/>
</dbReference>
<dbReference type="GO" id="GO:0005576">
    <property type="term" value="C:extracellular region"/>
    <property type="evidence" value="ECO:0007669"/>
    <property type="project" value="UniProtKB-SubCell"/>
</dbReference>
<dbReference type="EMBL" id="JASPKY010000505">
    <property type="protein sequence ID" value="KAK9694679.1"/>
    <property type="molecule type" value="Genomic_DNA"/>
</dbReference>
<dbReference type="AlphaFoldDB" id="A0AAW1IXS0"/>
<evidence type="ECO:0000313" key="5">
    <source>
        <dbReference type="EMBL" id="KAK9694679.1"/>
    </source>
</evidence>
<protein>
    <recommendedName>
        <fullName evidence="4">SCP domain-containing protein</fullName>
    </recommendedName>
</protein>
<proteinExistence type="predicted"/>
<evidence type="ECO:0000313" key="6">
    <source>
        <dbReference type="Proteomes" id="UP001458880"/>
    </source>
</evidence>
<name>A0AAW1IXS0_POPJA</name>
<evidence type="ECO:0000256" key="2">
    <source>
        <dbReference type="ARBA" id="ARBA00022525"/>
    </source>
</evidence>
<keyword evidence="3" id="KW-1133">Transmembrane helix</keyword>
<keyword evidence="6" id="KW-1185">Reference proteome</keyword>
<organism evidence="5 6">
    <name type="scientific">Popillia japonica</name>
    <name type="common">Japanese beetle</name>
    <dbReference type="NCBI Taxonomy" id="7064"/>
    <lineage>
        <taxon>Eukaryota</taxon>
        <taxon>Metazoa</taxon>
        <taxon>Ecdysozoa</taxon>
        <taxon>Arthropoda</taxon>
        <taxon>Hexapoda</taxon>
        <taxon>Insecta</taxon>
        <taxon>Pterygota</taxon>
        <taxon>Neoptera</taxon>
        <taxon>Endopterygota</taxon>
        <taxon>Coleoptera</taxon>
        <taxon>Polyphaga</taxon>
        <taxon>Scarabaeiformia</taxon>
        <taxon>Scarabaeidae</taxon>
        <taxon>Rutelinae</taxon>
        <taxon>Popillia</taxon>
    </lineage>
</organism>
<dbReference type="SMART" id="SM00198">
    <property type="entry name" value="SCP"/>
    <property type="match status" value="1"/>
</dbReference>
<dbReference type="Proteomes" id="UP001458880">
    <property type="component" value="Unassembled WGS sequence"/>
</dbReference>
<sequence length="278" mass="32083">MTNDDRALVIMMHNAIRNNVASASCWSTQCRKKKYDCLDSKRGPTAHYIWQDKERRSGKTSGKTVLTQSILNFYKQLETMDRESIKNFTDTNLTPYHSLLSQVLWADTQFVGCSRVTFGADIRRYKVANIVCVYYPKGNIEFQPIYKIGKPCSDCPEGNHCHANYTSLCTPYLKRKLDTFEPPYEMAAPAFGPSLSGVFMFLCTIFLYDVFIQIIYLNQVAQNIKDLNAREDEQYWRKAKKKEINCLEKNNAWEEKGISENGEILLGICIQTVRTRNK</sequence>
<reference evidence="5 6" key="1">
    <citation type="journal article" date="2024" name="BMC Genomics">
        <title>De novo assembly and annotation of Popillia japonica's genome with initial clues to its potential as an invasive pest.</title>
        <authorList>
            <person name="Cucini C."/>
            <person name="Boschi S."/>
            <person name="Funari R."/>
            <person name="Cardaioli E."/>
            <person name="Iannotti N."/>
            <person name="Marturano G."/>
            <person name="Paoli F."/>
            <person name="Bruttini M."/>
            <person name="Carapelli A."/>
            <person name="Frati F."/>
            <person name="Nardi F."/>
        </authorList>
    </citation>
    <scope>NUCLEOTIDE SEQUENCE [LARGE SCALE GENOMIC DNA]</scope>
    <source>
        <strain evidence="5">DMR45628</strain>
    </source>
</reference>
<comment type="subcellular location">
    <subcellularLocation>
        <location evidence="1">Secreted</location>
    </subcellularLocation>
</comment>
<keyword evidence="3" id="KW-0812">Transmembrane</keyword>
<feature type="transmembrane region" description="Helical" evidence="3">
    <location>
        <begin position="195"/>
        <end position="217"/>
    </location>
</feature>
<dbReference type="InterPro" id="IPR014044">
    <property type="entry name" value="CAP_dom"/>
</dbReference>
<comment type="caution">
    <text evidence="5">The sequence shown here is derived from an EMBL/GenBank/DDBJ whole genome shotgun (WGS) entry which is preliminary data.</text>
</comment>
<feature type="domain" description="SCP" evidence="4">
    <location>
        <begin position="4"/>
        <end position="142"/>
    </location>
</feature>
<dbReference type="InterPro" id="IPR035940">
    <property type="entry name" value="CAP_sf"/>
</dbReference>
<accession>A0AAW1IXS0</accession>
<gene>
    <name evidence="5" type="ORF">QE152_g33369</name>
</gene>
<evidence type="ECO:0000259" key="4">
    <source>
        <dbReference type="SMART" id="SM00198"/>
    </source>
</evidence>
<dbReference type="Gene3D" id="3.40.33.10">
    <property type="entry name" value="CAP"/>
    <property type="match status" value="1"/>
</dbReference>
<keyword evidence="2" id="KW-0964">Secreted</keyword>
<keyword evidence="3" id="KW-0472">Membrane</keyword>
<evidence type="ECO:0000256" key="1">
    <source>
        <dbReference type="ARBA" id="ARBA00004613"/>
    </source>
</evidence>
<evidence type="ECO:0000256" key="3">
    <source>
        <dbReference type="SAM" id="Phobius"/>
    </source>
</evidence>